<dbReference type="EMBL" id="AVPJ01000004">
    <property type="protein sequence ID" value="KGN33212.1"/>
    <property type="molecule type" value="Genomic_DNA"/>
</dbReference>
<keyword evidence="1 3" id="KW-0808">Transferase</keyword>
<dbReference type="eggNOG" id="COG2227">
    <property type="taxonomic scope" value="Bacteria"/>
</dbReference>
<name>A0A0A0JB08_9MICO</name>
<accession>A0A0A0JB08</accession>
<dbReference type="Gene3D" id="3.40.50.150">
    <property type="entry name" value="Vaccinia Virus protein VP39"/>
    <property type="match status" value="1"/>
</dbReference>
<dbReference type="InterPro" id="IPR041698">
    <property type="entry name" value="Methyltransf_25"/>
</dbReference>
<dbReference type="RefSeq" id="WP_035914041.1">
    <property type="nucleotide sequence ID" value="NZ_AVPJ01000004.1"/>
</dbReference>
<dbReference type="OrthoDB" id="3366024at2"/>
<comment type="caution">
    <text evidence="3">The sequence shown here is derived from an EMBL/GenBank/DDBJ whole genome shotgun (WGS) entry which is preliminary data.</text>
</comment>
<sequence length="258" mass="26662">MTEDATIARRTGVSSSPRTAAMWAAVDEVVRARSAELARPLRVIDLGGGTGGLAVPLAVAGHDVTVVDPSPDALASLRRRAAEAQASSRVSAVQGDAETLASLIGRDRPDLVLCHGTLEYVDDAEATLAHIAGVLSSGGILSLVVPQRSGAVLARALAGQFGQARAALDRPDGRWGDGDPVPRRFDRAGVIGLVETAGLELTAAHGIRIFSDLVPSALVDSDADRAALLDLEKAVTEHPEFAVLADLGTSLHVIATRP</sequence>
<evidence type="ECO:0000313" key="3">
    <source>
        <dbReference type="EMBL" id="KGN33212.1"/>
    </source>
</evidence>
<dbReference type="GO" id="GO:0008168">
    <property type="term" value="F:methyltransferase activity"/>
    <property type="evidence" value="ECO:0007669"/>
    <property type="project" value="UniProtKB-KW"/>
</dbReference>
<organism evidence="3 4">
    <name type="scientific">Knoellia sinensis KCTC 19936</name>
    <dbReference type="NCBI Taxonomy" id="1385520"/>
    <lineage>
        <taxon>Bacteria</taxon>
        <taxon>Bacillati</taxon>
        <taxon>Actinomycetota</taxon>
        <taxon>Actinomycetes</taxon>
        <taxon>Micrococcales</taxon>
        <taxon>Intrasporangiaceae</taxon>
        <taxon>Knoellia</taxon>
    </lineage>
</organism>
<dbReference type="SUPFAM" id="SSF53335">
    <property type="entry name" value="S-adenosyl-L-methionine-dependent methyltransferases"/>
    <property type="match status" value="1"/>
</dbReference>
<proteinExistence type="predicted"/>
<dbReference type="GO" id="GO:0032259">
    <property type="term" value="P:methylation"/>
    <property type="evidence" value="ECO:0007669"/>
    <property type="project" value="UniProtKB-KW"/>
</dbReference>
<reference evidence="3 4" key="1">
    <citation type="submission" date="2013-08" db="EMBL/GenBank/DDBJ databases">
        <title>The genome sequence of Knoellia sinensis.</title>
        <authorList>
            <person name="Zhu W."/>
            <person name="Wang G."/>
        </authorList>
    </citation>
    <scope>NUCLEOTIDE SEQUENCE [LARGE SCALE GENOMIC DNA]</scope>
    <source>
        <strain evidence="3 4">KCTC 19936</strain>
    </source>
</reference>
<keyword evidence="4" id="KW-1185">Reference proteome</keyword>
<protein>
    <submittedName>
        <fullName evidence="3">Methyltransferase</fullName>
    </submittedName>
</protein>
<gene>
    <name evidence="3" type="ORF">N802_14285</name>
</gene>
<dbReference type="AlphaFoldDB" id="A0A0A0JB08"/>
<dbReference type="STRING" id="1385520.N802_14285"/>
<keyword evidence="3" id="KW-0489">Methyltransferase</keyword>
<evidence type="ECO:0000259" key="2">
    <source>
        <dbReference type="Pfam" id="PF13649"/>
    </source>
</evidence>
<evidence type="ECO:0000256" key="1">
    <source>
        <dbReference type="ARBA" id="ARBA00022679"/>
    </source>
</evidence>
<evidence type="ECO:0000313" key="4">
    <source>
        <dbReference type="Proteomes" id="UP000030002"/>
    </source>
</evidence>
<dbReference type="CDD" id="cd02440">
    <property type="entry name" value="AdoMet_MTases"/>
    <property type="match status" value="1"/>
</dbReference>
<dbReference type="InterPro" id="IPR029063">
    <property type="entry name" value="SAM-dependent_MTases_sf"/>
</dbReference>
<dbReference type="Proteomes" id="UP000030002">
    <property type="component" value="Unassembled WGS sequence"/>
</dbReference>
<feature type="domain" description="Methyltransferase" evidence="2">
    <location>
        <begin position="43"/>
        <end position="139"/>
    </location>
</feature>
<dbReference type="Pfam" id="PF13649">
    <property type="entry name" value="Methyltransf_25"/>
    <property type="match status" value="1"/>
</dbReference>
<dbReference type="PANTHER" id="PTHR43861">
    <property type="entry name" value="TRANS-ACONITATE 2-METHYLTRANSFERASE-RELATED"/>
    <property type="match status" value="1"/>
</dbReference>